<accession>B2UKS2</accession>
<evidence type="ECO:0000313" key="1">
    <source>
        <dbReference type="EMBL" id="ACD05195.1"/>
    </source>
</evidence>
<evidence type="ECO:0000313" key="2">
    <source>
        <dbReference type="Proteomes" id="UP000001031"/>
    </source>
</evidence>
<reference evidence="2" key="1">
    <citation type="journal article" date="2011" name="PLoS ONE">
        <title>The genome of Akkermansia muciniphila, a dedicated intestinal mucin degrader, and its use in exploring intestinal metagenomes.</title>
        <authorList>
            <person name="van Passel M.W."/>
            <person name="Kant R."/>
            <person name="Zoetendal E.G."/>
            <person name="Plugge C.M."/>
            <person name="Derrien M."/>
            <person name="Malfatti S.A."/>
            <person name="Chain P.S."/>
            <person name="Woyke T."/>
            <person name="Palva A."/>
            <person name="de Vos W.M."/>
            <person name="Smidt H."/>
        </authorList>
    </citation>
    <scope>NUCLEOTIDE SEQUENCE [LARGE SCALE GENOMIC DNA]</scope>
    <source>
        <strain evidence="2">ATCC BAA-835 / DSM 22959 / JCM 33894 / BCRC 81048 / CCUG 64013 / CIP 107961 / Muc</strain>
    </source>
</reference>
<dbReference type="HOGENOM" id="CLU_2490912_0_0_0"/>
<dbReference type="PaxDb" id="349741-Amuc_1371"/>
<keyword evidence="2" id="KW-1185">Reference proteome</keyword>
<dbReference type="STRING" id="349741.Amuc_1371"/>
<organism evidence="1 2">
    <name type="scientific">Akkermansia muciniphila (strain ATCC BAA-835 / DSM 22959 / JCM 33894 / BCRC 81048 / CCUG 64013 / CIP 107961 / Muc)</name>
    <dbReference type="NCBI Taxonomy" id="349741"/>
    <lineage>
        <taxon>Bacteria</taxon>
        <taxon>Pseudomonadati</taxon>
        <taxon>Verrucomicrobiota</taxon>
        <taxon>Verrucomicrobiia</taxon>
        <taxon>Verrucomicrobiales</taxon>
        <taxon>Akkermansiaceae</taxon>
        <taxon>Akkermansia</taxon>
    </lineage>
</organism>
<proteinExistence type="predicted"/>
<dbReference type="Proteomes" id="UP000001031">
    <property type="component" value="Chromosome"/>
</dbReference>
<protein>
    <submittedName>
        <fullName evidence="1">Uncharacterized protein</fullName>
    </submittedName>
</protein>
<dbReference type="EMBL" id="CP001071">
    <property type="protein sequence ID" value="ACD05195.1"/>
    <property type="molecule type" value="Genomic_DNA"/>
</dbReference>
<name>B2UKS2_AKKM8</name>
<sequence>MITSNIDTASKPVQAKPFDTGDRVMLNSQLIITMPNRGRTYRFSPEDEFVVVRRKDESNFYVAFIKAPWLGVFELNDEGFSLCDED</sequence>
<gene>
    <name evidence="1" type="ordered locus">Amuc_1371</name>
</gene>
<dbReference type="AlphaFoldDB" id="B2UKS2"/>
<dbReference type="KEGG" id="amu:Amuc_1371"/>